<comment type="similarity">
    <text evidence="7">Belongs to the binding-protein-dependent transport system permease family.</text>
</comment>
<evidence type="ECO:0000256" key="1">
    <source>
        <dbReference type="ARBA" id="ARBA00004651"/>
    </source>
</evidence>
<feature type="region of interest" description="Disordered" evidence="8">
    <location>
        <begin position="1"/>
        <end position="21"/>
    </location>
</feature>
<dbReference type="PANTHER" id="PTHR43386">
    <property type="entry name" value="OLIGOPEPTIDE TRANSPORT SYSTEM PERMEASE PROTEIN APPC"/>
    <property type="match status" value="1"/>
</dbReference>
<evidence type="ECO:0000313" key="11">
    <source>
        <dbReference type="Proteomes" id="UP001165368"/>
    </source>
</evidence>
<keyword evidence="2 7" id="KW-0813">Transport</keyword>
<keyword evidence="3" id="KW-1003">Cell membrane</keyword>
<dbReference type="InterPro" id="IPR050366">
    <property type="entry name" value="BP-dependent_transpt_permease"/>
</dbReference>
<dbReference type="Proteomes" id="UP001165368">
    <property type="component" value="Unassembled WGS sequence"/>
</dbReference>
<feature type="transmembrane region" description="Helical" evidence="7">
    <location>
        <begin position="95"/>
        <end position="120"/>
    </location>
</feature>
<gene>
    <name evidence="10" type="ORF">LVY72_15920</name>
</gene>
<dbReference type="InterPro" id="IPR035906">
    <property type="entry name" value="MetI-like_sf"/>
</dbReference>
<proteinExistence type="inferred from homology"/>
<feature type="transmembrane region" description="Helical" evidence="7">
    <location>
        <begin position="210"/>
        <end position="239"/>
    </location>
</feature>
<dbReference type="Gene3D" id="1.10.3720.10">
    <property type="entry name" value="MetI-like"/>
    <property type="match status" value="1"/>
</dbReference>
<evidence type="ECO:0000313" key="10">
    <source>
        <dbReference type="EMBL" id="MCG2623384.1"/>
    </source>
</evidence>
<comment type="subcellular location">
    <subcellularLocation>
        <location evidence="1 7">Cell membrane</location>
        <topology evidence="1 7">Multi-pass membrane protein</topology>
    </subcellularLocation>
</comment>
<feature type="transmembrane region" description="Helical" evidence="7">
    <location>
        <begin position="259"/>
        <end position="282"/>
    </location>
</feature>
<reference evidence="10" key="1">
    <citation type="submission" date="2022-01" db="EMBL/GenBank/DDBJ databases">
        <authorList>
            <person name="Jo J.-H."/>
            <person name="Im W.-T."/>
        </authorList>
    </citation>
    <scope>NUCLEOTIDE SEQUENCE</scope>
    <source>
        <strain evidence="10">I2-34</strain>
    </source>
</reference>
<dbReference type="PANTHER" id="PTHR43386:SF1">
    <property type="entry name" value="D,D-DIPEPTIDE TRANSPORT SYSTEM PERMEASE PROTEIN DDPC-RELATED"/>
    <property type="match status" value="1"/>
</dbReference>
<feature type="domain" description="ABC transmembrane type-1" evidence="9">
    <location>
        <begin position="93"/>
        <end position="282"/>
    </location>
</feature>
<keyword evidence="5 7" id="KW-1133">Transmembrane helix</keyword>
<comment type="caution">
    <text evidence="10">The sequence shown here is derived from an EMBL/GenBank/DDBJ whole genome shotgun (WGS) entry which is preliminary data.</text>
</comment>
<evidence type="ECO:0000256" key="5">
    <source>
        <dbReference type="ARBA" id="ARBA00022989"/>
    </source>
</evidence>
<dbReference type="Pfam" id="PF00528">
    <property type="entry name" value="BPD_transp_1"/>
    <property type="match status" value="1"/>
</dbReference>
<feature type="transmembrane region" description="Helical" evidence="7">
    <location>
        <begin position="25"/>
        <end position="47"/>
    </location>
</feature>
<keyword evidence="4 7" id="KW-0812">Transmembrane</keyword>
<dbReference type="EMBL" id="JAKLTQ010000013">
    <property type="protein sequence ID" value="MCG2623384.1"/>
    <property type="molecule type" value="Genomic_DNA"/>
</dbReference>
<keyword evidence="11" id="KW-1185">Reference proteome</keyword>
<name>A0ABS9LA91_9MICC</name>
<organism evidence="10 11">
    <name type="scientific">Arthrobacter hankyongi</name>
    <dbReference type="NCBI Taxonomy" id="2904801"/>
    <lineage>
        <taxon>Bacteria</taxon>
        <taxon>Bacillati</taxon>
        <taxon>Actinomycetota</taxon>
        <taxon>Actinomycetes</taxon>
        <taxon>Micrococcales</taxon>
        <taxon>Micrococcaceae</taxon>
        <taxon>Arthrobacter</taxon>
    </lineage>
</organism>
<evidence type="ECO:0000256" key="8">
    <source>
        <dbReference type="SAM" id="MobiDB-lite"/>
    </source>
</evidence>
<dbReference type="CDD" id="cd06261">
    <property type="entry name" value="TM_PBP2"/>
    <property type="match status" value="1"/>
</dbReference>
<accession>A0ABS9LA91</accession>
<evidence type="ECO:0000259" key="9">
    <source>
        <dbReference type="PROSITE" id="PS50928"/>
    </source>
</evidence>
<dbReference type="PROSITE" id="PS50928">
    <property type="entry name" value="ABC_TM1"/>
    <property type="match status" value="1"/>
</dbReference>
<dbReference type="RefSeq" id="WP_237822640.1">
    <property type="nucleotide sequence ID" value="NZ_JAKLTQ010000013.1"/>
</dbReference>
<feature type="transmembrane region" description="Helical" evidence="7">
    <location>
        <begin position="156"/>
        <end position="175"/>
    </location>
</feature>
<evidence type="ECO:0000256" key="3">
    <source>
        <dbReference type="ARBA" id="ARBA00022475"/>
    </source>
</evidence>
<evidence type="ECO:0000256" key="6">
    <source>
        <dbReference type="ARBA" id="ARBA00023136"/>
    </source>
</evidence>
<dbReference type="SUPFAM" id="SSF161098">
    <property type="entry name" value="MetI-like"/>
    <property type="match status" value="1"/>
</dbReference>
<feature type="transmembrane region" description="Helical" evidence="7">
    <location>
        <begin position="132"/>
        <end position="150"/>
    </location>
</feature>
<sequence length="296" mass="31054">MSALTRTPATYGAGSKGRVPSRGTASVIAFGAPLACIALIALLAPLLPLSNPNAQVLSEALRPPAWLEGGDWSSPLGTDQLGRDVLSRLVFGGQLTFVIAFTGMVAGAVPGILLGLLAGYRRGWVDAVISRLVEAQLALPFILVAIAIIAANGRSLPILVAVLALVGWAQYARVIRAETLSLRERPFVLGLRCAGVPTWRIMLGHLLPNLAGSATVLATLQMGTIVLAESALSFLGLGVVAPDISWGAMLAEGREQLTLAWWVALLPGLAITAVVLLVNLFGDALRSRFDPKKRSF</sequence>
<keyword evidence="6 7" id="KW-0472">Membrane</keyword>
<evidence type="ECO:0000256" key="4">
    <source>
        <dbReference type="ARBA" id="ARBA00022692"/>
    </source>
</evidence>
<evidence type="ECO:0000256" key="7">
    <source>
        <dbReference type="RuleBase" id="RU363032"/>
    </source>
</evidence>
<dbReference type="InterPro" id="IPR000515">
    <property type="entry name" value="MetI-like"/>
</dbReference>
<evidence type="ECO:0000256" key="2">
    <source>
        <dbReference type="ARBA" id="ARBA00022448"/>
    </source>
</evidence>
<protein>
    <submittedName>
        <fullName evidence="10">ABC transporter permease</fullName>
    </submittedName>
</protein>